<name>A0ABW3TIJ8_9RHOB</name>
<protein>
    <submittedName>
        <fullName evidence="2">Rod shape-determining protein MreD</fullName>
    </submittedName>
</protein>
<accession>A0ABW3TIJ8</accession>
<comment type="caution">
    <text evidence="2">The sequence shown here is derived from an EMBL/GenBank/DDBJ whole genome shotgun (WGS) entry which is preliminary data.</text>
</comment>
<gene>
    <name evidence="2" type="ORF">ACFQ3C_17200</name>
</gene>
<keyword evidence="3" id="KW-1185">Reference proteome</keyword>
<proteinExistence type="predicted"/>
<sequence>MAEGSATRVWGMRLMYLALALALIFAKLIPLDFQPQAWAGPDLLVAFTFAWVLRRPEFVPALSIGLVVLLADLLFLRPPGLWAALMVLGTQALRNRARNLRDQPFVMEWLAVAVVFLAISVANRLVLAILMVPQAPLGLTIIHMMMTLICYPVVVMLSQWVFGVRKAAPGDLDRLGQRI</sequence>
<evidence type="ECO:0000256" key="1">
    <source>
        <dbReference type="SAM" id="Phobius"/>
    </source>
</evidence>
<reference evidence="3" key="1">
    <citation type="journal article" date="2019" name="Int. J. Syst. Evol. Microbiol.">
        <title>The Global Catalogue of Microorganisms (GCM) 10K type strain sequencing project: providing services to taxonomists for standard genome sequencing and annotation.</title>
        <authorList>
            <consortium name="The Broad Institute Genomics Platform"/>
            <consortium name="The Broad Institute Genome Sequencing Center for Infectious Disease"/>
            <person name="Wu L."/>
            <person name="Ma J."/>
        </authorList>
    </citation>
    <scope>NUCLEOTIDE SEQUENCE [LARGE SCALE GENOMIC DNA]</scope>
    <source>
        <strain evidence="3">CCUG 55328</strain>
    </source>
</reference>
<feature type="transmembrane region" description="Helical" evidence="1">
    <location>
        <begin position="63"/>
        <end position="88"/>
    </location>
</feature>
<organism evidence="2 3">
    <name type="scientific">Seohaeicola saemankumensis</name>
    <dbReference type="NCBI Taxonomy" id="481181"/>
    <lineage>
        <taxon>Bacteria</taxon>
        <taxon>Pseudomonadati</taxon>
        <taxon>Pseudomonadota</taxon>
        <taxon>Alphaproteobacteria</taxon>
        <taxon>Rhodobacterales</taxon>
        <taxon>Roseobacteraceae</taxon>
        <taxon>Seohaeicola</taxon>
    </lineage>
</organism>
<feature type="transmembrane region" description="Helical" evidence="1">
    <location>
        <begin position="137"/>
        <end position="157"/>
    </location>
</feature>
<keyword evidence="1" id="KW-0812">Transmembrane</keyword>
<keyword evidence="1" id="KW-0472">Membrane</keyword>
<evidence type="ECO:0000313" key="3">
    <source>
        <dbReference type="Proteomes" id="UP001597151"/>
    </source>
</evidence>
<keyword evidence="1" id="KW-1133">Transmembrane helix</keyword>
<evidence type="ECO:0000313" key="2">
    <source>
        <dbReference type="EMBL" id="MFD1196412.1"/>
    </source>
</evidence>
<feature type="transmembrane region" description="Helical" evidence="1">
    <location>
        <begin position="109"/>
        <end position="131"/>
    </location>
</feature>
<dbReference type="EMBL" id="JBHTKR010000007">
    <property type="protein sequence ID" value="MFD1196412.1"/>
    <property type="molecule type" value="Genomic_DNA"/>
</dbReference>
<dbReference type="RefSeq" id="WP_380794432.1">
    <property type="nucleotide sequence ID" value="NZ_JBHTKR010000007.1"/>
</dbReference>
<dbReference type="Proteomes" id="UP001597151">
    <property type="component" value="Unassembled WGS sequence"/>
</dbReference>